<feature type="compositionally biased region" description="Basic and acidic residues" evidence="1">
    <location>
        <begin position="39"/>
        <end position="48"/>
    </location>
</feature>
<protein>
    <submittedName>
        <fullName evidence="2">Uncharacterized protein</fullName>
    </submittedName>
</protein>
<evidence type="ECO:0000313" key="3">
    <source>
        <dbReference type="Proteomes" id="UP001159363"/>
    </source>
</evidence>
<dbReference type="Proteomes" id="UP001159363">
    <property type="component" value="Chromosome 12"/>
</dbReference>
<evidence type="ECO:0000256" key="1">
    <source>
        <dbReference type="SAM" id="MobiDB-lite"/>
    </source>
</evidence>
<feature type="compositionally biased region" description="Basic and acidic residues" evidence="1">
    <location>
        <begin position="478"/>
        <end position="487"/>
    </location>
</feature>
<comment type="caution">
    <text evidence="2">The sequence shown here is derived from an EMBL/GenBank/DDBJ whole genome shotgun (WGS) entry which is preliminary data.</text>
</comment>
<dbReference type="EMBL" id="JARBHB010000013">
    <property type="protein sequence ID" value="KAJ8870614.1"/>
    <property type="molecule type" value="Genomic_DNA"/>
</dbReference>
<name>A0ABQ9GGC4_9NEOP</name>
<sequence>MRVKRGMEQLRNTRMGEKTGSPRKPVDQRHRPPRFPLAKIRERPRRESNSINRRVTVAAVIDLGGMKPRYRVFGLNVSSTAMSLDKVQVAQGRGTGEEMGRKWAMAFVRIHPSIRLEELNPGPPECESSGLALMRKLATRSFSLCTYTDDSFQNKIEVKHVYTEVDFAIGSQFIRHVLDDSEPMADLQGKDTSSECHTARCGGNTGYSKGQQSMNKQLKLEYTYDFHGQETNVGLADLNCANSARTDSRRAAGGIQVRHARGVLSRLISWAWPGRVCRQGSLSHPVVHVVFDTSWRRLVQLSPSTVTADNQCAVDIGIFVHNTVEYSGPVKFALFFGIKLNFTADFILEQASFLYWLLPGYGATPFLSELYARLYSRMYRYADVNSALVGCLSQWKATIGPAFSRRRHTSCGPMAKGKVDVKHVYTEVDFAIGSQFIRHALDDSDPIADLQGNNSSANKDPFAGRSSQKDTIPAPRASHSESEDGRNHIKGAVSSLCTYLFCASATGVSGKRRNEREEETADPRENPPNNAIVRHDSYMRKSGVTRPGIDPGSPCGSRAG</sequence>
<gene>
    <name evidence="2" type="ORF">PR048_029637</name>
</gene>
<feature type="region of interest" description="Disordered" evidence="1">
    <location>
        <begin position="447"/>
        <end position="487"/>
    </location>
</feature>
<accession>A0ABQ9GGC4</accession>
<proteinExistence type="predicted"/>
<reference evidence="2 3" key="1">
    <citation type="submission" date="2023-02" db="EMBL/GenBank/DDBJ databases">
        <title>LHISI_Scaffold_Assembly.</title>
        <authorList>
            <person name="Stuart O.P."/>
            <person name="Cleave R."/>
            <person name="Magrath M.J.L."/>
            <person name="Mikheyev A.S."/>
        </authorList>
    </citation>
    <scope>NUCLEOTIDE SEQUENCE [LARGE SCALE GENOMIC DNA]</scope>
    <source>
        <strain evidence="2">Daus_M_001</strain>
        <tissue evidence="2">Leg muscle</tissue>
    </source>
</reference>
<organism evidence="2 3">
    <name type="scientific">Dryococelus australis</name>
    <dbReference type="NCBI Taxonomy" id="614101"/>
    <lineage>
        <taxon>Eukaryota</taxon>
        <taxon>Metazoa</taxon>
        <taxon>Ecdysozoa</taxon>
        <taxon>Arthropoda</taxon>
        <taxon>Hexapoda</taxon>
        <taxon>Insecta</taxon>
        <taxon>Pterygota</taxon>
        <taxon>Neoptera</taxon>
        <taxon>Polyneoptera</taxon>
        <taxon>Phasmatodea</taxon>
        <taxon>Verophasmatodea</taxon>
        <taxon>Anareolatae</taxon>
        <taxon>Phasmatidae</taxon>
        <taxon>Eurycanthinae</taxon>
        <taxon>Dryococelus</taxon>
    </lineage>
</organism>
<feature type="region of interest" description="Disordered" evidence="1">
    <location>
        <begin position="1"/>
        <end position="48"/>
    </location>
</feature>
<feature type="compositionally biased region" description="Basic and acidic residues" evidence="1">
    <location>
        <begin position="512"/>
        <end position="525"/>
    </location>
</feature>
<evidence type="ECO:0000313" key="2">
    <source>
        <dbReference type="EMBL" id="KAJ8870614.1"/>
    </source>
</evidence>
<keyword evidence="3" id="KW-1185">Reference proteome</keyword>
<feature type="region of interest" description="Disordered" evidence="1">
    <location>
        <begin position="508"/>
        <end position="560"/>
    </location>
</feature>